<feature type="transmembrane region" description="Helical" evidence="9">
    <location>
        <begin position="405"/>
        <end position="423"/>
    </location>
</feature>
<gene>
    <name evidence="10" type="primary">brnQ</name>
    <name evidence="10" type="ORF">D3Z33_04470</name>
</gene>
<name>A0A845QVT4_9CLOT</name>
<feature type="transmembrane region" description="Helical" evidence="9">
    <location>
        <begin position="221"/>
        <end position="243"/>
    </location>
</feature>
<accession>A0A845QVT4</accession>
<evidence type="ECO:0000256" key="5">
    <source>
        <dbReference type="ARBA" id="ARBA00022692"/>
    </source>
</evidence>
<proteinExistence type="inferred from homology"/>
<dbReference type="GO" id="GO:0015188">
    <property type="term" value="F:L-isoleucine transmembrane transporter activity"/>
    <property type="evidence" value="ECO:0007669"/>
    <property type="project" value="TreeGrafter"/>
</dbReference>
<feature type="transmembrane region" description="Helical" evidence="9">
    <location>
        <begin position="364"/>
        <end position="385"/>
    </location>
</feature>
<feature type="transmembrane region" description="Helical" evidence="9">
    <location>
        <begin position="312"/>
        <end position="329"/>
    </location>
</feature>
<evidence type="ECO:0000256" key="2">
    <source>
        <dbReference type="ARBA" id="ARBA00008540"/>
    </source>
</evidence>
<feature type="transmembrane region" description="Helical" evidence="9">
    <location>
        <begin position="40"/>
        <end position="62"/>
    </location>
</feature>
<keyword evidence="8 9" id="KW-0472">Membrane</keyword>
<evidence type="ECO:0000256" key="8">
    <source>
        <dbReference type="ARBA" id="ARBA00023136"/>
    </source>
</evidence>
<dbReference type="GO" id="GO:0015818">
    <property type="term" value="P:isoleucine transport"/>
    <property type="evidence" value="ECO:0007669"/>
    <property type="project" value="TreeGrafter"/>
</dbReference>
<feature type="transmembrane region" description="Helical" evidence="9">
    <location>
        <begin position="188"/>
        <end position="209"/>
    </location>
</feature>
<dbReference type="GO" id="GO:0005886">
    <property type="term" value="C:plasma membrane"/>
    <property type="evidence" value="ECO:0007669"/>
    <property type="project" value="UniProtKB-SubCell"/>
</dbReference>
<evidence type="ECO:0000256" key="9">
    <source>
        <dbReference type="RuleBase" id="RU362122"/>
    </source>
</evidence>
<feature type="transmembrane region" description="Helical" evidence="9">
    <location>
        <begin position="113"/>
        <end position="135"/>
    </location>
</feature>
<comment type="subcellular location">
    <subcellularLocation>
        <location evidence="1 9">Cell membrane</location>
        <topology evidence="1 9">Multi-pass membrane protein</topology>
    </subcellularLocation>
</comment>
<feature type="transmembrane region" description="Helical" evidence="9">
    <location>
        <begin position="275"/>
        <end position="300"/>
    </location>
</feature>
<keyword evidence="6 9" id="KW-0029">Amino-acid transport</keyword>
<dbReference type="GO" id="GO:0015820">
    <property type="term" value="P:L-leucine transport"/>
    <property type="evidence" value="ECO:0007669"/>
    <property type="project" value="TreeGrafter"/>
</dbReference>
<protein>
    <recommendedName>
        <fullName evidence="9">Branched-chain amino acid transport system carrier protein</fullName>
    </recommendedName>
</protein>
<feature type="transmembrane region" description="Helical" evidence="9">
    <location>
        <begin position="83"/>
        <end position="101"/>
    </location>
</feature>
<dbReference type="AlphaFoldDB" id="A0A845QVT4"/>
<organism evidence="10 11">
    <name type="scientific">Senegalia massiliensis</name>
    <dbReference type="NCBI Taxonomy" id="1720316"/>
    <lineage>
        <taxon>Bacteria</taxon>
        <taxon>Bacillati</taxon>
        <taxon>Bacillota</taxon>
        <taxon>Clostridia</taxon>
        <taxon>Eubacteriales</taxon>
        <taxon>Clostridiaceae</taxon>
        <taxon>Senegalia</taxon>
    </lineage>
</organism>
<dbReference type="GO" id="GO:0005304">
    <property type="term" value="F:L-valine transmembrane transporter activity"/>
    <property type="evidence" value="ECO:0007669"/>
    <property type="project" value="TreeGrafter"/>
</dbReference>
<evidence type="ECO:0000256" key="6">
    <source>
        <dbReference type="ARBA" id="ARBA00022970"/>
    </source>
</evidence>
<feature type="transmembrane region" description="Helical" evidence="9">
    <location>
        <begin position="335"/>
        <end position="357"/>
    </location>
</feature>
<keyword evidence="4" id="KW-1003">Cell membrane</keyword>
<dbReference type="GO" id="GO:0015190">
    <property type="term" value="F:L-leucine transmembrane transporter activity"/>
    <property type="evidence" value="ECO:0007669"/>
    <property type="project" value="TreeGrafter"/>
</dbReference>
<dbReference type="NCBIfam" id="TIGR00796">
    <property type="entry name" value="livcs"/>
    <property type="match status" value="1"/>
</dbReference>
<dbReference type="OrthoDB" id="9783920at2"/>
<feature type="transmembrane region" description="Helical" evidence="9">
    <location>
        <begin position="147"/>
        <end position="168"/>
    </location>
</feature>
<feature type="transmembrane region" description="Helical" evidence="9">
    <location>
        <begin position="9"/>
        <end position="28"/>
    </location>
</feature>
<evidence type="ECO:0000256" key="7">
    <source>
        <dbReference type="ARBA" id="ARBA00022989"/>
    </source>
</evidence>
<dbReference type="PANTHER" id="PTHR30588:SF0">
    <property type="entry name" value="BRANCHED-CHAIN AMINO ACID PERMEASE BRNQ"/>
    <property type="match status" value="1"/>
</dbReference>
<keyword evidence="7 9" id="KW-1133">Transmembrane helix</keyword>
<dbReference type="Proteomes" id="UP000467132">
    <property type="component" value="Unassembled WGS sequence"/>
</dbReference>
<dbReference type="EMBL" id="QXXA01000005">
    <property type="protein sequence ID" value="NBI06114.1"/>
    <property type="molecule type" value="Genomic_DNA"/>
</dbReference>
<evidence type="ECO:0000256" key="4">
    <source>
        <dbReference type="ARBA" id="ARBA00022475"/>
    </source>
</evidence>
<dbReference type="RefSeq" id="WP_160196608.1">
    <property type="nucleotide sequence ID" value="NZ_QXXA01000005.1"/>
</dbReference>
<reference evidence="10 11" key="1">
    <citation type="submission" date="2018-08" db="EMBL/GenBank/DDBJ databases">
        <title>Murine metabolic-syndrome-specific gut microbial biobank.</title>
        <authorList>
            <person name="Liu C."/>
        </authorList>
    </citation>
    <scope>NUCLEOTIDE SEQUENCE [LARGE SCALE GENOMIC DNA]</scope>
    <source>
        <strain evidence="10 11">583</strain>
    </source>
</reference>
<keyword evidence="11" id="KW-1185">Reference proteome</keyword>
<comment type="caution">
    <text evidence="10">The sequence shown here is derived from an EMBL/GenBank/DDBJ whole genome shotgun (WGS) entry which is preliminary data.</text>
</comment>
<evidence type="ECO:0000256" key="1">
    <source>
        <dbReference type="ARBA" id="ARBA00004651"/>
    </source>
</evidence>
<evidence type="ECO:0000256" key="3">
    <source>
        <dbReference type="ARBA" id="ARBA00022448"/>
    </source>
</evidence>
<dbReference type="InterPro" id="IPR004685">
    <property type="entry name" value="Brnchd-chn_aa_trnsp_Livcs"/>
</dbReference>
<evidence type="ECO:0000313" key="11">
    <source>
        <dbReference type="Proteomes" id="UP000467132"/>
    </source>
</evidence>
<keyword evidence="5 9" id="KW-0812">Transmembrane</keyword>
<comment type="similarity">
    <text evidence="2 9">Belongs to the branched chain amino acid transporter family.</text>
</comment>
<evidence type="ECO:0000313" key="10">
    <source>
        <dbReference type="EMBL" id="NBI06114.1"/>
    </source>
</evidence>
<sequence>MTKNTNGDSFVIGLALFAMFFGAGNLIFPPSIGISAGDSWFSAMVGFFLTGIGMPLLGILAISKAGGTLDNFAGKISSKFSKIYGIIIIIILGPILGVPRTGATTYEVGISPIFPDVSPVLVSIIFFSLTLFLTIKPTGIIDRIGKLLTPILLIMLFIIIYKGIINPIGTPVNTGILNPFSNGFTEGYQTMDALGATIFGGIIVGSLVEKGYKDKKSQFKVTLKAGLISSMGLAIVYGGLLYLGSTASSEFSLEMTKTGLIIAIVGNVLGEIGKVILGICVSVACLTTAVGLIATVGNFFSEISKGKVNYKLVVIIATIISGIIANLGVESIVKFAGPILAVIYPVAIVLIVLNLFDDLIKNKVIYIGAVYGALLISTIDGINSLGVEWGLLDSIINILPLWDEGFGWIIPSILGMIISVIISKLNKIKKVEKQYI</sequence>
<dbReference type="Pfam" id="PF05525">
    <property type="entry name" value="Branch_AA_trans"/>
    <property type="match status" value="1"/>
</dbReference>
<comment type="function">
    <text evidence="9">Component of the transport system for branched-chain amino acids.</text>
</comment>
<dbReference type="PANTHER" id="PTHR30588">
    <property type="entry name" value="BRANCHED-CHAIN AMINO ACID TRANSPORT SYSTEM 2 CARRIER PROTEIN"/>
    <property type="match status" value="1"/>
</dbReference>
<keyword evidence="3 9" id="KW-0813">Transport</keyword>